<dbReference type="RefSeq" id="WP_157812546.1">
    <property type="nucleotide sequence ID" value="NZ_PHUF01000004.1"/>
</dbReference>
<keyword evidence="4" id="KW-1185">Reference proteome</keyword>
<name>A0A2N0H6V3_9SPHN</name>
<gene>
    <name evidence="3" type="ORF">B0I00_2254</name>
</gene>
<comment type="caution">
    <text evidence="3">The sequence shown here is derived from an EMBL/GenBank/DDBJ whole genome shotgun (WGS) entry which is preliminary data.</text>
</comment>
<dbReference type="EMBL" id="PHUF01000004">
    <property type="protein sequence ID" value="PKB14656.1"/>
    <property type="molecule type" value="Genomic_DNA"/>
</dbReference>
<evidence type="ECO:0000256" key="2">
    <source>
        <dbReference type="SAM" id="SignalP"/>
    </source>
</evidence>
<keyword evidence="2" id="KW-0732">Signal</keyword>
<evidence type="ECO:0000313" key="4">
    <source>
        <dbReference type="Proteomes" id="UP000232587"/>
    </source>
</evidence>
<dbReference type="Proteomes" id="UP000232587">
    <property type="component" value="Unassembled WGS sequence"/>
</dbReference>
<protein>
    <recommendedName>
        <fullName evidence="5">Rap1a immunity protein domain-containing protein</fullName>
    </recommendedName>
</protein>
<feature type="chain" id="PRO_5014664305" description="Rap1a immunity protein domain-containing protein" evidence="2">
    <location>
        <begin position="21"/>
        <end position="123"/>
    </location>
</feature>
<feature type="signal peptide" evidence="2">
    <location>
        <begin position="1"/>
        <end position="20"/>
    </location>
</feature>
<evidence type="ECO:0000256" key="1">
    <source>
        <dbReference type="SAM" id="MobiDB-lite"/>
    </source>
</evidence>
<evidence type="ECO:0000313" key="3">
    <source>
        <dbReference type="EMBL" id="PKB14656.1"/>
    </source>
</evidence>
<organism evidence="3 4">
    <name type="scientific">Novosphingobium kunmingense</name>
    <dbReference type="NCBI Taxonomy" id="1211806"/>
    <lineage>
        <taxon>Bacteria</taxon>
        <taxon>Pseudomonadati</taxon>
        <taxon>Pseudomonadota</taxon>
        <taxon>Alphaproteobacteria</taxon>
        <taxon>Sphingomonadales</taxon>
        <taxon>Sphingomonadaceae</taxon>
        <taxon>Novosphingobium</taxon>
    </lineage>
</organism>
<feature type="region of interest" description="Disordered" evidence="1">
    <location>
        <begin position="73"/>
        <end position="93"/>
    </location>
</feature>
<proteinExistence type="predicted"/>
<dbReference type="AlphaFoldDB" id="A0A2N0H6V3"/>
<evidence type="ECO:0008006" key="5">
    <source>
        <dbReference type="Google" id="ProtNLM"/>
    </source>
</evidence>
<reference evidence="3 4" key="1">
    <citation type="submission" date="2017-11" db="EMBL/GenBank/DDBJ databases">
        <title>Genomic Encyclopedia of Type Strains, Phase III (KMG-III): the genomes of soil and plant-associated and newly described type strains.</title>
        <authorList>
            <person name="Whitman W."/>
        </authorList>
    </citation>
    <scope>NUCLEOTIDE SEQUENCE [LARGE SCALE GENOMIC DNA]</scope>
    <source>
        <strain evidence="3 4">CGMCC 1.12274</strain>
    </source>
</reference>
<sequence length="123" mass="13252">MRMVLTAAAVSLVLAAPAYAAERTTEAFYSDALALKAKGPMALFSGKLKPLMAEGKAAGEALRQQRLAALKRGEAPSYCPPEGGRMGQQDMLDGLGKIPADERRRLSLSQGMLRVLQTRYPCR</sequence>
<dbReference type="OrthoDB" id="7574806at2"/>
<accession>A0A2N0H6V3</accession>